<dbReference type="SUPFAM" id="SSF46689">
    <property type="entry name" value="Homeodomain-like"/>
    <property type="match status" value="1"/>
</dbReference>
<accession>A0A2T2WNX2</accession>
<dbReference type="InterPro" id="IPR001647">
    <property type="entry name" value="HTH_TetR"/>
</dbReference>
<dbReference type="InterPro" id="IPR009057">
    <property type="entry name" value="Homeodomain-like_sf"/>
</dbReference>
<dbReference type="EMBL" id="PXYV01000002">
    <property type="protein sequence ID" value="PSR23928.1"/>
    <property type="molecule type" value="Genomic_DNA"/>
</dbReference>
<dbReference type="PRINTS" id="PR00455">
    <property type="entry name" value="HTHTETR"/>
</dbReference>
<dbReference type="PROSITE" id="PS50977">
    <property type="entry name" value="HTH_TETR_2"/>
    <property type="match status" value="1"/>
</dbReference>
<reference evidence="7 8" key="1">
    <citation type="journal article" date="2014" name="BMC Genomics">
        <title>Comparison of environmental and isolate Sulfobacillus genomes reveals diverse carbon, sulfur, nitrogen, and hydrogen metabolisms.</title>
        <authorList>
            <person name="Justice N.B."/>
            <person name="Norman A."/>
            <person name="Brown C.T."/>
            <person name="Singh A."/>
            <person name="Thomas B.C."/>
            <person name="Banfield J.F."/>
        </authorList>
    </citation>
    <scope>NUCLEOTIDE SEQUENCE [LARGE SCALE GENOMIC DNA]</scope>
    <source>
        <strain evidence="7">AMDSBA3</strain>
    </source>
</reference>
<dbReference type="InterPro" id="IPR036271">
    <property type="entry name" value="Tet_transcr_reg_TetR-rel_C_sf"/>
</dbReference>
<comment type="caution">
    <text evidence="7">The sequence shown here is derived from an EMBL/GenBank/DDBJ whole genome shotgun (WGS) entry which is preliminary data.</text>
</comment>
<dbReference type="Gene3D" id="1.10.10.60">
    <property type="entry name" value="Homeodomain-like"/>
    <property type="match status" value="1"/>
</dbReference>
<dbReference type="Pfam" id="PF17932">
    <property type="entry name" value="TetR_C_24"/>
    <property type="match status" value="1"/>
</dbReference>
<keyword evidence="3 5" id="KW-0238">DNA-binding</keyword>
<evidence type="ECO:0000256" key="1">
    <source>
        <dbReference type="ARBA" id="ARBA00022491"/>
    </source>
</evidence>
<keyword evidence="4" id="KW-0804">Transcription</keyword>
<sequence length="211" mass="23974">MDMSETVSRLAQRKAKRRQEILQAAAQLFSQRGYDATTADAIAEVVHLTKSALYTYVGSKEEIAVLLLEQVVEQLLHNAREIESEPVSPVDKLYRLIVRHVEVIGHHPASSLLFLHSEHILSAAQYPRLYALRDQYEALIRQWIAEGKAAGIFDVRDVRIAGWLMLGSLNWVIRWFSPQGTLSTESIGHEYARILLRGLSSEKKEQQQEEA</sequence>
<dbReference type="Proteomes" id="UP000241848">
    <property type="component" value="Unassembled WGS sequence"/>
</dbReference>
<dbReference type="Pfam" id="PF00440">
    <property type="entry name" value="TetR_N"/>
    <property type="match status" value="1"/>
</dbReference>
<evidence type="ECO:0000256" key="3">
    <source>
        <dbReference type="ARBA" id="ARBA00023125"/>
    </source>
</evidence>
<keyword evidence="1" id="KW-0678">Repressor</keyword>
<evidence type="ECO:0000313" key="7">
    <source>
        <dbReference type="EMBL" id="PSR23928.1"/>
    </source>
</evidence>
<dbReference type="AlphaFoldDB" id="A0A2T2WNX2"/>
<dbReference type="InterPro" id="IPR041490">
    <property type="entry name" value="KstR2_TetR_C"/>
</dbReference>
<organism evidence="7 8">
    <name type="scientific">Sulfobacillus acidophilus</name>
    <dbReference type="NCBI Taxonomy" id="53633"/>
    <lineage>
        <taxon>Bacteria</taxon>
        <taxon>Bacillati</taxon>
        <taxon>Bacillota</taxon>
        <taxon>Clostridia</taxon>
        <taxon>Eubacteriales</taxon>
        <taxon>Clostridiales Family XVII. Incertae Sedis</taxon>
        <taxon>Sulfobacillus</taxon>
    </lineage>
</organism>
<evidence type="ECO:0000259" key="6">
    <source>
        <dbReference type="PROSITE" id="PS50977"/>
    </source>
</evidence>
<evidence type="ECO:0000256" key="4">
    <source>
        <dbReference type="ARBA" id="ARBA00023163"/>
    </source>
</evidence>
<dbReference type="GO" id="GO:0003700">
    <property type="term" value="F:DNA-binding transcription factor activity"/>
    <property type="evidence" value="ECO:0007669"/>
    <property type="project" value="TreeGrafter"/>
</dbReference>
<evidence type="ECO:0000313" key="8">
    <source>
        <dbReference type="Proteomes" id="UP000241848"/>
    </source>
</evidence>
<evidence type="ECO:0000256" key="2">
    <source>
        <dbReference type="ARBA" id="ARBA00023015"/>
    </source>
</evidence>
<dbReference type="InterPro" id="IPR050109">
    <property type="entry name" value="HTH-type_TetR-like_transc_reg"/>
</dbReference>
<evidence type="ECO:0000256" key="5">
    <source>
        <dbReference type="PROSITE-ProRule" id="PRU00335"/>
    </source>
</evidence>
<gene>
    <name evidence="7" type="ORF">C7B45_01185</name>
</gene>
<dbReference type="GO" id="GO:0000976">
    <property type="term" value="F:transcription cis-regulatory region binding"/>
    <property type="evidence" value="ECO:0007669"/>
    <property type="project" value="TreeGrafter"/>
</dbReference>
<dbReference type="SUPFAM" id="SSF48498">
    <property type="entry name" value="Tetracyclin repressor-like, C-terminal domain"/>
    <property type="match status" value="1"/>
</dbReference>
<proteinExistence type="predicted"/>
<dbReference type="Gene3D" id="1.10.357.10">
    <property type="entry name" value="Tetracycline Repressor, domain 2"/>
    <property type="match status" value="1"/>
</dbReference>
<name>A0A2T2WNX2_9FIRM</name>
<feature type="DNA-binding region" description="H-T-H motif" evidence="5">
    <location>
        <begin position="38"/>
        <end position="57"/>
    </location>
</feature>
<keyword evidence="2" id="KW-0805">Transcription regulation</keyword>
<feature type="domain" description="HTH tetR-type" evidence="6">
    <location>
        <begin position="15"/>
        <end position="75"/>
    </location>
</feature>
<dbReference type="PANTHER" id="PTHR30055">
    <property type="entry name" value="HTH-TYPE TRANSCRIPTIONAL REGULATOR RUTR"/>
    <property type="match status" value="1"/>
</dbReference>
<protein>
    <recommendedName>
        <fullName evidence="6">HTH tetR-type domain-containing protein</fullName>
    </recommendedName>
</protein>
<dbReference type="PANTHER" id="PTHR30055:SF175">
    <property type="entry name" value="HTH-TYPE TRANSCRIPTIONAL REPRESSOR KSTR2"/>
    <property type="match status" value="1"/>
</dbReference>